<dbReference type="Proteomes" id="UP001141659">
    <property type="component" value="Unassembled WGS sequence"/>
</dbReference>
<dbReference type="PANTHER" id="PTHR43292:SF4">
    <property type="entry name" value="ACYL-COA DEHYDROGENASE FADE34"/>
    <property type="match status" value="1"/>
</dbReference>
<dbReference type="InterPro" id="IPR037069">
    <property type="entry name" value="AcylCoA_DH/ox_N_sf"/>
</dbReference>
<evidence type="ECO:0000313" key="9">
    <source>
        <dbReference type="EMBL" id="MCV7386478.1"/>
    </source>
</evidence>
<comment type="caution">
    <text evidence="9">The sequence shown here is derived from an EMBL/GenBank/DDBJ whole genome shotgun (WGS) entry which is preliminary data.</text>
</comment>
<dbReference type="GO" id="GO:0050660">
    <property type="term" value="F:flavin adenine dinucleotide binding"/>
    <property type="evidence" value="ECO:0007669"/>
    <property type="project" value="InterPro"/>
</dbReference>
<keyword evidence="3 6" id="KW-0285">Flavoprotein</keyword>
<name>A0AAW5SVT5_9MYCO</name>
<evidence type="ECO:0000256" key="5">
    <source>
        <dbReference type="ARBA" id="ARBA00023002"/>
    </source>
</evidence>
<dbReference type="SUPFAM" id="SSF56645">
    <property type="entry name" value="Acyl-CoA dehydrogenase NM domain-like"/>
    <property type="match status" value="1"/>
</dbReference>
<dbReference type="InterPro" id="IPR052161">
    <property type="entry name" value="Mycobact_Acyl-CoA_DH"/>
</dbReference>
<evidence type="ECO:0000259" key="7">
    <source>
        <dbReference type="Pfam" id="PF00441"/>
    </source>
</evidence>
<keyword evidence="5 6" id="KW-0560">Oxidoreductase</keyword>
<dbReference type="InterPro" id="IPR009100">
    <property type="entry name" value="AcylCoA_DH/oxidase_NM_dom_sf"/>
</dbReference>
<feature type="domain" description="Acyl-CoA oxidase/dehydrogenase middle" evidence="8">
    <location>
        <begin position="150"/>
        <end position="244"/>
    </location>
</feature>
<dbReference type="Gene3D" id="1.20.140.10">
    <property type="entry name" value="Butyryl-CoA Dehydrogenase, subunit A, domain 3"/>
    <property type="match status" value="1"/>
</dbReference>
<sequence length="413" mass="44523">MSPKVDSPAAPDADEFDAEVRRWIAGQGYQPRPTATLASIWGEGSDDVSVFDDVSDAELAERLAAVAAWQRAKFDAGYVGFADPQSGSTQLPQRYQRRFSELEAEYDLPDAGELPVVSIALIAPTISVLGSADQRERFLRPLLRMDELACQLFSEPDAGSDLAGIRTKAVRRGEDWLLTGRKVWTSGARFAQWGLAIARSEAGSTRHNGLTAFLVPLDAPGVTIRPIRQITGGSSFNEVFLDDVEVPDSLRLGDIGGGWAVAMTVLAFERDHSTGGSHSVGGQFGDVLAAARHFGVSTDPVIRDALADLYIHAQIEHMTNRRAAAKALQGVPPGAEGSISKLLWTQNMSRVSDVITRILGSRLVADTGEWGTFAWTAHVLGAPGYRIAGGTDEIQRNILAERVLGLPREPRPT</sequence>
<dbReference type="Pfam" id="PF02770">
    <property type="entry name" value="Acyl-CoA_dh_M"/>
    <property type="match status" value="1"/>
</dbReference>
<comment type="similarity">
    <text evidence="2 6">Belongs to the acyl-CoA dehydrogenase family.</text>
</comment>
<dbReference type="FunFam" id="2.40.110.10:FF:000011">
    <property type="entry name" value="Acyl-CoA dehydrogenase FadE34"/>
    <property type="match status" value="1"/>
</dbReference>
<evidence type="ECO:0000259" key="8">
    <source>
        <dbReference type="Pfam" id="PF02770"/>
    </source>
</evidence>
<evidence type="ECO:0000256" key="1">
    <source>
        <dbReference type="ARBA" id="ARBA00001974"/>
    </source>
</evidence>
<dbReference type="GO" id="GO:0016627">
    <property type="term" value="F:oxidoreductase activity, acting on the CH-CH group of donors"/>
    <property type="evidence" value="ECO:0007669"/>
    <property type="project" value="InterPro"/>
</dbReference>
<feature type="domain" description="Acyl-CoA dehydrogenase/oxidase C-terminal" evidence="7">
    <location>
        <begin position="256"/>
        <end position="404"/>
    </location>
</feature>
<dbReference type="EMBL" id="JACKVC010000006">
    <property type="protein sequence ID" value="MCV7386478.1"/>
    <property type="molecule type" value="Genomic_DNA"/>
</dbReference>
<evidence type="ECO:0000256" key="3">
    <source>
        <dbReference type="ARBA" id="ARBA00022630"/>
    </source>
</evidence>
<evidence type="ECO:0000256" key="2">
    <source>
        <dbReference type="ARBA" id="ARBA00009347"/>
    </source>
</evidence>
<dbReference type="InterPro" id="IPR036250">
    <property type="entry name" value="AcylCo_DH-like_C"/>
</dbReference>
<dbReference type="InterPro" id="IPR046373">
    <property type="entry name" value="Acyl-CoA_Oxase/DH_mid-dom_sf"/>
</dbReference>
<dbReference type="Gene3D" id="1.10.540.10">
    <property type="entry name" value="Acyl-CoA dehydrogenase/oxidase, N-terminal domain"/>
    <property type="match status" value="1"/>
</dbReference>
<dbReference type="GO" id="GO:0005886">
    <property type="term" value="C:plasma membrane"/>
    <property type="evidence" value="ECO:0007669"/>
    <property type="project" value="TreeGrafter"/>
</dbReference>
<evidence type="ECO:0000256" key="4">
    <source>
        <dbReference type="ARBA" id="ARBA00022827"/>
    </source>
</evidence>
<reference evidence="9" key="2">
    <citation type="journal article" date="2022" name="BMC Genomics">
        <title>Comparative genome analysis of mycobacteria focusing on tRNA and non-coding RNA.</title>
        <authorList>
            <person name="Behra P.R.K."/>
            <person name="Pettersson B.M.F."/>
            <person name="Ramesh M."/>
            <person name="Das S."/>
            <person name="Dasgupta S."/>
            <person name="Kirsebom L.A."/>
        </authorList>
    </citation>
    <scope>NUCLEOTIDE SEQUENCE</scope>
    <source>
        <strain evidence="9">DSM 44242</strain>
    </source>
</reference>
<comment type="cofactor">
    <cofactor evidence="1 6">
        <name>FAD</name>
        <dbReference type="ChEBI" id="CHEBI:57692"/>
    </cofactor>
</comment>
<dbReference type="SUPFAM" id="SSF47203">
    <property type="entry name" value="Acyl-CoA dehydrogenase C-terminal domain-like"/>
    <property type="match status" value="1"/>
</dbReference>
<keyword evidence="4 6" id="KW-0274">FAD</keyword>
<dbReference type="AlphaFoldDB" id="A0AAW5SVT5"/>
<dbReference type="InterPro" id="IPR006091">
    <property type="entry name" value="Acyl-CoA_Oxase/DH_mid-dom"/>
</dbReference>
<proteinExistence type="inferred from homology"/>
<dbReference type="RefSeq" id="WP_036446566.1">
    <property type="nucleotide sequence ID" value="NZ_JACKVC010000006.1"/>
</dbReference>
<protein>
    <submittedName>
        <fullName evidence="9">Acyl-CoA dehydrogenase family protein</fullName>
    </submittedName>
</protein>
<accession>A0AAW5SVT5</accession>
<dbReference type="Gene3D" id="2.40.110.10">
    <property type="entry name" value="Butyryl-CoA Dehydrogenase, subunit A, domain 2"/>
    <property type="match status" value="1"/>
</dbReference>
<evidence type="ECO:0000256" key="6">
    <source>
        <dbReference type="RuleBase" id="RU362125"/>
    </source>
</evidence>
<dbReference type="Pfam" id="PF00441">
    <property type="entry name" value="Acyl-CoA_dh_1"/>
    <property type="match status" value="1"/>
</dbReference>
<dbReference type="InterPro" id="IPR009075">
    <property type="entry name" value="AcylCo_DH/oxidase_C"/>
</dbReference>
<evidence type="ECO:0000313" key="10">
    <source>
        <dbReference type="Proteomes" id="UP001141659"/>
    </source>
</evidence>
<dbReference type="PANTHER" id="PTHR43292">
    <property type="entry name" value="ACYL-COA DEHYDROGENASE"/>
    <property type="match status" value="1"/>
</dbReference>
<reference evidence="9" key="1">
    <citation type="submission" date="2020-07" db="EMBL/GenBank/DDBJ databases">
        <authorList>
            <person name="Pettersson B.M.F."/>
            <person name="Behra P.R.K."/>
            <person name="Ramesh M."/>
            <person name="Das S."/>
            <person name="Dasgupta S."/>
            <person name="Kirsebom L.A."/>
        </authorList>
    </citation>
    <scope>NUCLEOTIDE SEQUENCE</scope>
    <source>
        <strain evidence="9">DSM 44242</strain>
    </source>
</reference>
<organism evidence="9 10">
    <name type="scientific">Mycolicibacterium porcinum</name>
    <dbReference type="NCBI Taxonomy" id="39693"/>
    <lineage>
        <taxon>Bacteria</taxon>
        <taxon>Bacillati</taxon>
        <taxon>Actinomycetota</taxon>
        <taxon>Actinomycetes</taxon>
        <taxon>Mycobacteriales</taxon>
        <taxon>Mycobacteriaceae</taxon>
        <taxon>Mycolicibacterium</taxon>
    </lineage>
</organism>
<gene>
    <name evidence="9" type="ORF">H5P34_00255</name>
</gene>